<proteinExistence type="predicted"/>
<gene>
    <name evidence="1" type="ORF">S01H1_38248</name>
</gene>
<dbReference type="AlphaFoldDB" id="X0UWI1"/>
<name>X0UWI1_9ZZZZ</name>
<organism evidence="1">
    <name type="scientific">marine sediment metagenome</name>
    <dbReference type="NCBI Taxonomy" id="412755"/>
    <lineage>
        <taxon>unclassified sequences</taxon>
        <taxon>metagenomes</taxon>
        <taxon>ecological metagenomes</taxon>
    </lineage>
</organism>
<dbReference type="EMBL" id="BARS01024064">
    <property type="protein sequence ID" value="GAG03527.1"/>
    <property type="molecule type" value="Genomic_DNA"/>
</dbReference>
<evidence type="ECO:0000313" key="1">
    <source>
        <dbReference type="EMBL" id="GAG03527.1"/>
    </source>
</evidence>
<sequence>MNDQIDELKENLREFKETRDNFSSVNEEIRKLSVQMDELTYERKQPYHLLP</sequence>
<accession>X0UWI1</accession>
<comment type="caution">
    <text evidence="1">The sequence shown here is derived from an EMBL/GenBank/DDBJ whole genome shotgun (WGS) entry which is preliminary data.</text>
</comment>
<protein>
    <submittedName>
        <fullName evidence="1">Uncharacterized protein</fullName>
    </submittedName>
</protein>
<reference evidence="1" key="1">
    <citation type="journal article" date="2014" name="Front. Microbiol.">
        <title>High frequency of phylogenetically diverse reductive dehalogenase-homologous genes in deep subseafloor sedimentary metagenomes.</title>
        <authorList>
            <person name="Kawai M."/>
            <person name="Futagami T."/>
            <person name="Toyoda A."/>
            <person name="Takaki Y."/>
            <person name="Nishi S."/>
            <person name="Hori S."/>
            <person name="Arai W."/>
            <person name="Tsubouchi T."/>
            <person name="Morono Y."/>
            <person name="Uchiyama I."/>
            <person name="Ito T."/>
            <person name="Fujiyama A."/>
            <person name="Inagaki F."/>
            <person name="Takami H."/>
        </authorList>
    </citation>
    <scope>NUCLEOTIDE SEQUENCE</scope>
    <source>
        <strain evidence="1">Expedition CK06-06</strain>
    </source>
</reference>